<dbReference type="AlphaFoldDB" id="A0AAW3G414"/>
<dbReference type="EMBL" id="JRRF01000009">
    <property type="protein sequence ID" value="KII05590.1"/>
    <property type="molecule type" value="Genomic_DNA"/>
</dbReference>
<comment type="caution">
    <text evidence="1">The sequence shown here is derived from an EMBL/GenBank/DDBJ whole genome shotgun (WGS) entry which is preliminary data.</text>
</comment>
<proteinExistence type="predicted"/>
<protein>
    <submittedName>
        <fullName evidence="1">Uncharacterized protein</fullName>
    </submittedName>
</protein>
<evidence type="ECO:0000313" key="1">
    <source>
        <dbReference type="EMBL" id="KII05590.1"/>
    </source>
</evidence>
<dbReference type="Proteomes" id="UP000031820">
    <property type="component" value="Unassembled WGS sequence"/>
</dbReference>
<organism evidence="1 2">
    <name type="scientific">Klebsiella pneumoniae</name>
    <dbReference type="NCBI Taxonomy" id="573"/>
    <lineage>
        <taxon>Bacteria</taxon>
        <taxon>Pseudomonadati</taxon>
        <taxon>Pseudomonadota</taxon>
        <taxon>Gammaproteobacteria</taxon>
        <taxon>Enterobacterales</taxon>
        <taxon>Enterobacteriaceae</taxon>
        <taxon>Klebsiella/Raoultella group</taxon>
        <taxon>Klebsiella</taxon>
        <taxon>Klebsiella pneumoniae complex</taxon>
    </lineage>
</organism>
<evidence type="ECO:0000313" key="2">
    <source>
        <dbReference type="Proteomes" id="UP000031820"/>
    </source>
</evidence>
<name>A0AAW3G414_KLEPN</name>
<reference evidence="1 2" key="1">
    <citation type="submission" date="2014-10" db="EMBL/GenBank/DDBJ databases">
        <title>Plasmid movement, recombination, and chromosomal integration amongst multidrug resistant commensal Escherichia coli clones within a single commercial turkey flock.</title>
        <authorList>
            <person name="Lang K."/>
            <person name="Dorn K."/>
            <person name="Danzeisen J."/>
            <person name="Johnson T."/>
        </authorList>
    </citation>
    <scope>NUCLEOTIDE SEQUENCE [LARGE SCALE GENOMIC DNA]</scope>
    <source>
        <strain evidence="1 2">UMNturkey9</strain>
    </source>
</reference>
<sequence length="39" mass="4285">MMSLFSARQQRNAIPSGCLMSMMAAKVSYPGLKACCMNR</sequence>
<accession>A0AAW3G414</accession>
<gene>
    <name evidence="1" type="ORF">LS45_13410</name>
</gene>
<dbReference type="KEGG" id="kpne:KU54_008335"/>